<dbReference type="Pfam" id="PF08837">
    <property type="entry name" value="DUF1810"/>
    <property type="match status" value="1"/>
</dbReference>
<dbReference type="PIRSF" id="PIRSF008546">
    <property type="entry name" value="UCP008546"/>
    <property type="match status" value="1"/>
</dbReference>
<dbReference type="Proteomes" id="UP001218579">
    <property type="component" value="Unassembled WGS sequence"/>
</dbReference>
<proteinExistence type="predicted"/>
<protein>
    <submittedName>
        <fullName evidence="1">DUF1810 domain-containing protein</fullName>
    </submittedName>
</protein>
<dbReference type="SUPFAM" id="SSF140736">
    <property type="entry name" value="Rv1873-like"/>
    <property type="match status" value="1"/>
</dbReference>
<organism evidence="1 2">
    <name type="scientific">Asticcacaulis machinosus</name>
    <dbReference type="NCBI Taxonomy" id="2984211"/>
    <lineage>
        <taxon>Bacteria</taxon>
        <taxon>Pseudomonadati</taxon>
        <taxon>Pseudomonadota</taxon>
        <taxon>Alphaproteobacteria</taxon>
        <taxon>Caulobacterales</taxon>
        <taxon>Caulobacteraceae</taxon>
        <taxon>Asticcacaulis</taxon>
    </lineage>
</organism>
<evidence type="ECO:0000313" key="2">
    <source>
        <dbReference type="Proteomes" id="UP001218579"/>
    </source>
</evidence>
<comment type="caution">
    <text evidence="1">The sequence shown here is derived from an EMBL/GenBank/DDBJ whole genome shotgun (WGS) entry which is preliminary data.</text>
</comment>
<evidence type="ECO:0000313" key="1">
    <source>
        <dbReference type="EMBL" id="MDC7675208.1"/>
    </source>
</evidence>
<dbReference type="InterPro" id="IPR036287">
    <property type="entry name" value="Rv1873-like_sf"/>
</dbReference>
<reference evidence="1 2" key="1">
    <citation type="submission" date="2023-01" db="EMBL/GenBank/DDBJ databases">
        <title>Novel species of the genus Asticcacaulis isolated from rivers.</title>
        <authorList>
            <person name="Lu H."/>
        </authorList>
    </citation>
    <scope>NUCLEOTIDE SEQUENCE [LARGE SCALE GENOMIC DNA]</scope>
    <source>
        <strain evidence="1 2">LKC15W</strain>
    </source>
</reference>
<dbReference type="EMBL" id="JAQQKV010000001">
    <property type="protein sequence ID" value="MDC7675208.1"/>
    <property type="molecule type" value="Genomic_DNA"/>
</dbReference>
<dbReference type="Gene3D" id="1.25.40.380">
    <property type="entry name" value="Protein of unknown function DUF1810"/>
    <property type="match status" value="1"/>
</dbReference>
<dbReference type="InterPro" id="IPR014937">
    <property type="entry name" value="DUF1810"/>
</dbReference>
<gene>
    <name evidence="1" type="ORF">PQU98_03650</name>
</gene>
<sequence length="144" mass="16381">MVDDPFRLERFVEAQETVYDQVTSELAAGRKRTHWMWYIFPQLAGLSFSSMATHFGITSLLEAEAYLAHPVLGRRLYESTRLAIEAPAPSLKHLLGSPDDLKFRSSMTLFEVAANSREFIFHEALDKWCSGEADQRTLKILASK</sequence>
<keyword evidence="2" id="KW-1185">Reference proteome</keyword>
<accession>A0ABT5HG29</accession>
<dbReference type="RefSeq" id="WP_272743519.1">
    <property type="nucleotide sequence ID" value="NZ_JAQQKV010000001.1"/>
</dbReference>
<name>A0ABT5HG29_9CAUL</name>